<protein>
    <submittedName>
        <fullName evidence="2">VUT family protein</fullName>
    </submittedName>
</protein>
<keyword evidence="1" id="KW-0472">Membrane</keyword>
<dbReference type="Pfam" id="PF02592">
    <property type="entry name" value="Vut_1"/>
    <property type="match status" value="1"/>
</dbReference>
<evidence type="ECO:0000256" key="1">
    <source>
        <dbReference type="SAM" id="Phobius"/>
    </source>
</evidence>
<keyword evidence="1" id="KW-1133">Transmembrane helix</keyword>
<organism evidence="2 3">
    <name type="scientific">Undibacter mobilis</name>
    <dbReference type="NCBI Taxonomy" id="2292256"/>
    <lineage>
        <taxon>Bacteria</taxon>
        <taxon>Pseudomonadati</taxon>
        <taxon>Pseudomonadota</taxon>
        <taxon>Alphaproteobacteria</taxon>
        <taxon>Hyphomicrobiales</taxon>
        <taxon>Nitrobacteraceae</taxon>
        <taxon>Undibacter</taxon>
    </lineage>
</organism>
<dbReference type="EMBL" id="QRGO01000001">
    <property type="protein sequence ID" value="RDV05483.1"/>
    <property type="molecule type" value="Genomic_DNA"/>
</dbReference>
<dbReference type="OrthoDB" id="9155154at2"/>
<feature type="transmembrane region" description="Helical" evidence="1">
    <location>
        <begin position="12"/>
        <end position="29"/>
    </location>
</feature>
<feature type="transmembrane region" description="Helical" evidence="1">
    <location>
        <begin position="98"/>
        <end position="117"/>
    </location>
</feature>
<evidence type="ECO:0000313" key="2">
    <source>
        <dbReference type="EMBL" id="RDV05483.1"/>
    </source>
</evidence>
<feature type="transmembrane region" description="Helical" evidence="1">
    <location>
        <begin position="49"/>
        <end position="66"/>
    </location>
</feature>
<dbReference type="Proteomes" id="UP000263993">
    <property type="component" value="Unassembled WGS sequence"/>
</dbReference>
<accession>A0A371BDK7</accession>
<proteinExistence type="predicted"/>
<sequence length="187" mass="19551">MTIETRKSVEGAIFLVLFCLTIPAANWMIGNVGTVCPPGSPCLIPVAPHLMAPSGVLMIGAALVLRDLVQRRLGVEFGIAAIVAGAGISAAIAPPALVTASAAAFLISELADFAVYTPLARRRLVAAVVASSMIGLVIDSIVFLWLAFGSLDFLIGQVVGKSWMVLFAIPLVAYLRRRDARLGLAPV</sequence>
<comment type="caution">
    <text evidence="2">The sequence shown here is derived from an EMBL/GenBank/DDBJ whole genome shotgun (WGS) entry which is preliminary data.</text>
</comment>
<feature type="transmembrane region" description="Helical" evidence="1">
    <location>
        <begin position="154"/>
        <end position="175"/>
    </location>
</feature>
<gene>
    <name evidence="2" type="ORF">DXH78_13425</name>
</gene>
<evidence type="ECO:0000313" key="3">
    <source>
        <dbReference type="Proteomes" id="UP000263993"/>
    </source>
</evidence>
<feature type="transmembrane region" description="Helical" evidence="1">
    <location>
        <begin position="124"/>
        <end position="148"/>
    </location>
</feature>
<dbReference type="AlphaFoldDB" id="A0A371BDK7"/>
<feature type="transmembrane region" description="Helical" evidence="1">
    <location>
        <begin position="73"/>
        <end position="92"/>
    </location>
</feature>
<dbReference type="InterPro" id="IPR003744">
    <property type="entry name" value="YhhQ"/>
</dbReference>
<dbReference type="RefSeq" id="WP_115517506.1">
    <property type="nucleotide sequence ID" value="NZ_QRGO01000001.1"/>
</dbReference>
<keyword evidence="3" id="KW-1185">Reference proteome</keyword>
<name>A0A371BDK7_9BRAD</name>
<reference evidence="3" key="1">
    <citation type="submission" date="2018-08" db="EMBL/GenBank/DDBJ databases">
        <authorList>
            <person name="Kim S.-J."/>
            <person name="Jung G.-Y."/>
        </authorList>
    </citation>
    <scope>NUCLEOTIDE SEQUENCE [LARGE SCALE GENOMIC DNA]</scope>
    <source>
        <strain evidence="3">GY_H</strain>
    </source>
</reference>
<keyword evidence="1" id="KW-0812">Transmembrane</keyword>